<keyword evidence="2" id="KW-1185">Reference proteome</keyword>
<gene>
    <name evidence="1" type="ORF">F4821DRAFT_230142</name>
</gene>
<dbReference type="Proteomes" id="UP001497680">
    <property type="component" value="Unassembled WGS sequence"/>
</dbReference>
<proteinExistence type="predicted"/>
<evidence type="ECO:0000313" key="1">
    <source>
        <dbReference type="EMBL" id="KAI6089893.1"/>
    </source>
</evidence>
<dbReference type="EMBL" id="MU394293">
    <property type="protein sequence ID" value="KAI6089893.1"/>
    <property type="molecule type" value="Genomic_DNA"/>
</dbReference>
<sequence>MQLSSILLLSLFGSALSLTVPGASSSQIATRDESPAASTRSESETVSETRDVDSGKKLQARGYILRTDPISETQTLNTAQGGVLSVEQLRFAHGSPVAPWQQVIGNDLDSLGNNAASQQPSRSGYAVYSGSIHSYRIEWTVSGYTTGTIRLMGPEWQTLIQALYRKMVNEQANQADCYMNIESTAGFDIKLTVL</sequence>
<reference evidence="1 2" key="1">
    <citation type="journal article" date="2022" name="New Phytol.">
        <title>Ecological generalism drives hyperdiversity of secondary metabolite gene clusters in xylarialean endophytes.</title>
        <authorList>
            <person name="Franco M.E.E."/>
            <person name="Wisecaver J.H."/>
            <person name="Arnold A.E."/>
            <person name="Ju Y.M."/>
            <person name="Slot J.C."/>
            <person name="Ahrendt S."/>
            <person name="Moore L.P."/>
            <person name="Eastman K.E."/>
            <person name="Scott K."/>
            <person name="Konkel Z."/>
            <person name="Mondo S.J."/>
            <person name="Kuo A."/>
            <person name="Hayes R.D."/>
            <person name="Haridas S."/>
            <person name="Andreopoulos B."/>
            <person name="Riley R."/>
            <person name="LaButti K."/>
            <person name="Pangilinan J."/>
            <person name="Lipzen A."/>
            <person name="Amirebrahimi M."/>
            <person name="Yan J."/>
            <person name="Adam C."/>
            <person name="Keymanesh K."/>
            <person name="Ng V."/>
            <person name="Louie K."/>
            <person name="Northen T."/>
            <person name="Drula E."/>
            <person name="Henrissat B."/>
            <person name="Hsieh H.M."/>
            <person name="Youens-Clark K."/>
            <person name="Lutzoni F."/>
            <person name="Miadlikowska J."/>
            <person name="Eastwood D.C."/>
            <person name="Hamelin R.C."/>
            <person name="Grigoriev I.V."/>
            <person name="U'Ren J.M."/>
        </authorList>
    </citation>
    <scope>NUCLEOTIDE SEQUENCE [LARGE SCALE GENOMIC DNA]</scope>
    <source>
        <strain evidence="1 2">ER1909</strain>
    </source>
</reference>
<evidence type="ECO:0000313" key="2">
    <source>
        <dbReference type="Proteomes" id="UP001497680"/>
    </source>
</evidence>
<comment type="caution">
    <text evidence="1">The sequence shown here is derived from an EMBL/GenBank/DDBJ whole genome shotgun (WGS) entry which is preliminary data.</text>
</comment>
<organism evidence="1 2">
    <name type="scientific">Hypoxylon rubiginosum</name>
    <dbReference type="NCBI Taxonomy" id="110542"/>
    <lineage>
        <taxon>Eukaryota</taxon>
        <taxon>Fungi</taxon>
        <taxon>Dikarya</taxon>
        <taxon>Ascomycota</taxon>
        <taxon>Pezizomycotina</taxon>
        <taxon>Sordariomycetes</taxon>
        <taxon>Xylariomycetidae</taxon>
        <taxon>Xylariales</taxon>
        <taxon>Hypoxylaceae</taxon>
        <taxon>Hypoxylon</taxon>
    </lineage>
</organism>
<name>A0ACC0DAV3_9PEZI</name>
<protein>
    <submittedName>
        <fullName evidence="1">Uncharacterized protein</fullName>
    </submittedName>
</protein>
<accession>A0ACC0DAV3</accession>